<evidence type="ECO:0000313" key="1">
    <source>
        <dbReference type="EMBL" id="KAF2262205.1"/>
    </source>
</evidence>
<evidence type="ECO:0000313" key="2">
    <source>
        <dbReference type="Proteomes" id="UP000800093"/>
    </source>
</evidence>
<proteinExistence type="predicted"/>
<keyword evidence="2" id="KW-1185">Reference proteome</keyword>
<sequence>MGHIAIFSPISEFRNPKEFTKALYLLQFTDTTMYIVVTIVIYRYSGDFVTSPALDSASDVRIKIAYGLRCRL</sequence>
<dbReference type="EMBL" id="ML986643">
    <property type="protein sequence ID" value="KAF2262205.1"/>
    <property type="molecule type" value="Genomic_DNA"/>
</dbReference>
<dbReference type="OrthoDB" id="3162524at2759"/>
<gene>
    <name evidence="1" type="ORF">CC78DRAFT_534974</name>
</gene>
<name>A0A9P4K609_9PLEO</name>
<organism evidence="1 2">
    <name type="scientific">Lojkania enalia</name>
    <dbReference type="NCBI Taxonomy" id="147567"/>
    <lineage>
        <taxon>Eukaryota</taxon>
        <taxon>Fungi</taxon>
        <taxon>Dikarya</taxon>
        <taxon>Ascomycota</taxon>
        <taxon>Pezizomycotina</taxon>
        <taxon>Dothideomycetes</taxon>
        <taxon>Pleosporomycetidae</taxon>
        <taxon>Pleosporales</taxon>
        <taxon>Pleosporales incertae sedis</taxon>
        <taxon>Lojkania</taxon>
    </lineage>
</organism>
<dbReference type="AlphaFoldDB" id="A0A9P4K609"/>
<dbReference type="Proteomes" id="UP000800093">
    <property type="component" value="Unassembled WGS sequence"/>
</dbReference>
<protein>
    <submittedName>
        <fullName evidence="1">Uncharacterized protein</fullName>
    </submittedName>
</protein>
<reference evidence="2" key="1">
    <citation type="journal article" date="2020" name="Stud. Mycol.">
        <title>101 Dothideomycetes genomes: A test case for predicting lifestyles and emergence of pathogens.</title>
        <authorList>
            <person name="Haridas S."/>
            <person name="Albert R."/>
            <person name="Binder M."/>
            <person name="Bloem J."/>
            <person name="LaButti K."/>
            <person name="Salamov A."/>
            <person name="Andreopoulos B."/>
            <person name="Baker S."/>
            <person name="Barry K."/>
            <person name="Bills G."/>
            <person name="Bluhm B."/>
            <person name="Cannon C."/>
            <person name="Castanera R."/>
            <person name="Culley D."/>
            <person name="Daum C."/>
            <person name="Ezra D."/>
            <person name="Gonzalez J."/>
            <person name="Henrissat B."/>
            <person name="Kuo A."/>
            <person name="Liang C."/>
            <person name="Lipzen A."/>
            <person name="Lutzoni F."/>
            <person name="Magnuson J."/>
            <person name="Mondo S."/>
            <person name="Nolan M."/>
            <person name="Ohm R."/>
            <person name="Pangilinan J."/>
            <person name="Park H.-J."/>
            <person name="Ramirez L."/>
            <person name="Alfaro M."/>
            <person name="Sun H."/>
            <person name="Tritt A."/>
            <person name="Yoshinaga Y."/>
            <person name="Zwiers L.-H."/>
            <person name="Turgeon B."/>
            <person name="Goodwin S."/>
            <person name="Spatafora J."/>
            <person name="Crous P."/>
            <person name="Grigoriev I."/>
        </authorList>
    </citation>
    <scope>NUCLEOTIDE SEQUENCE [LARGE SCALE GENOMIC DNA]</scope>
    <source>
        <strain evidence="2">CBS 304.66</strain>
    </source>
</reference>
<accession>A0A9P4K609</accession>
<comment type="caution">
    <text evidence="1">The sequence shown here is derived from an EMBL/GenBank/DDBJ whole genome shotgun (WGS) entry which is preliminary data.</text>
</comment>